<protein>
    <submittedName>
        <fullName evidence="2">Uncharacterized protein</fullName>
    </submittedName>
</protein>
<comment type="caution">
    <text evidence="2">The sequence shown here is derived from an EMBL/GenBank/DDBJ whole genome shotgun (WGS) entry which is preliminary data.</text>
</comment>
<dbReference type="EMBL" id="CAKOGL010000019">
    <property type="protein sequence ID" value="CAH2098515.1"/>
    <property type="molecule type" value="Genomic_DNA"/>
</dbReference>
<organism evidence="2 3">
    <name type="scientific">Euphydryas editha</name>
    <name type="common">Edith's checkerspot</name>
    <dbReference type="NCBI Taxonomy" id="104508"/>
    <lineage>
        <taxon>Eukaryota</taxon>
        <taxon>Metazoa</taxon>
        <taxon>Ecdysozoa</taxon>
        <taxon>Arthropoda</taxon>
        <taxon>Hexapoda</taxon>
        <taxon>Insecta</taxon>
        <taxon>Pterygota</taxon>
        <taxon>Neoptera</taxon>
        <taxon>Endopterygota</taxon>
        <taxon>Lepidoptera</taxon>
        <taxon>Glossata</taxon>
        <taxon>Ditrysia</taxon>
        <taxon>Papilionoidea</taxon>
        <taxon>Nymphalidae</taxon>
        <taxon>Nymphalinae</taxon>
        <taxon>Euphydryas</taxon>
    </lineage>
</organism>
<gene>
    <name evidence="2" type="ORF">EEDITHA_LOCUS13619</name>
</gene>
<evidence type="ECO:0000256" key="1">
    <source>
        <dbReference type="SAM" id="MobiDB-lite"/>
    </source>
</evidence>
<evidence type="ECO:0000313" key="2">
    <source>
        <dbReference type="EMBL" id="CAH2098515.1"/>
    </source>
</evidence>
<sequence length="164" mass="18695">MENLKRSKGVALGLLDENKDIIEGIAEEKLVTNIRLRSPNDDVELSAPSTSRHESKRPAEYVKYGKITFNTTAILHHYPQMQDNVRSNNCIGREMTKKSDLNKPDEAKADNNNQTQSDINETKININKIKINDNNNDLIKSNCMKSKTLEVLRKPVKFTEEKLV</sequence>
<reference evidence="2" key="1">
    <citation type="submission" date="2022-03" db="EMBL/GenBank/DDBJ databases">
        <authorList>
            <person name="Tunstrom K."/>
        </authorList>
    </citation>
    <scope>NUCLEOTIDE SEQUENCE</scope>
</reference>
<evidence type="ECO:0000313" key="3">
    <source>
        <dbReference type="Proteomes" id="UP001153954"/>
    </source>
</evidence>
<feature type="compositionally biased region" description="Basic and acidic residues" evidence="1">
    <location>
        <begin position="97"/>
        <end position="109"/>
    </location>
</feature>
<feature type="region of interest" description="Disordered" evidence="1">
    <location>
        <begin position="97"/>
        <end position="119"/>
    </location>
</feature>
<keyword evidence="3" id="KW-1185">Reference proteome</keyword>
<dbReference type="AlphaFoldDB" id="A0AAU9UGR3"/>
<accession>A0AAU9UGR3</accession>
<proteinExistence type="predicted"/>
<name>A0AAU9UGR3_EUPED</name>
<dbReference type="Proteomes" id="UP001153954">
    <property type="component" value="Unassembled WGS sequence"/>
</dbReference>